<name>A0AAV8T0E6_9ROSI</name>
<evidence type="ECO:0000256" key="3">
    <source>
        <dbReference type="RuleBase" id="RU000628"/>
    </source>
</evidence>
<dbReference type="Pfam" id="PF00234">
    <property type="entry name" value="Tryp_alpha_amyl"/>
    <property type="match status" value="1"/>
</dbReference>
<dbReference type="EMBL" id="JAIWQS010000007">
    <property type="protein sequence ID" value="KAJ8759720.1"/>
    <property type="molecule type" value="Genomic_DNA"/>
</dbReference>
<gene>
    <name evidence="6" type="ORF">K2173_009821</name>
</gene>
<dbReference type="PROSITE" id="PS00597">
    <property type="entry name" value="PLANT_LTP"/>
    <property type="match status" value="1"/>
</dbReference>
<keyword evidence="3" id="KW-0813">Transport</keyword>
<sequence length="120" mass="12575">MASNSMKLLVMLVLCMVITETVTDVKADINCASVTHNLFPCLSYLLSGGSVSKDCCNGIKATADSAVNTQDRQKTCDCLKNAANSTSAINPQNAASLPNKCGVPIPFNISASTDCSKIKI</sequence>
<feature type="signal peptide" evidence="4">
    <location>
        <begin position="1"/>
        <end position="27"/>
    </location>
</feature>
<reference evidence="6 7" key="1">
    <citation type="submission" date="2021-09" db="EMBL/GenBank/DDBJ databases">
        <title>Genomic insights and catalytic innovation underlie evolution of tropane alkaloids biosynthesis.</title>
        <authorList>
            <person name="Wang Y.-J."/>
            <person name="Tian T."/>
            <person name="Huang J.-P."/>
            <person name="Huang S.-X."/>
        </authorList>
    </citation>
    <scope>NUCLEOTIDE SEQUENCE [LARGE SCALE GENOMIC DNA]</scope>
    <source>
        <strain evidence="6">KIB-2018</strain>
        <tissue evidence="6">Leaf</tissue>
    </source>
</reference>
<dbReference type="CDD" id="cd01960">
    <property type="entry name" value="nsLTP1"/>
    <property type="match status" value="1"/>
</dbReference>
<accession>A0AAV8T0E6</accession>
<comment type="similarity">
    <text evidence="1 3">Belongs to the plant LTP family.</text>
</comment>
<dbReference type="SMART" id="SM00499">
    <property type="entry name" value="AAI"/>
    <property type="match status" value="1"/>
</dbReference>
<dbReference type="PRINTS" id="PR00382">
    <property type="entry name" value="LIPIDTRNSFER"/>
</dbReference>
<protein>
    <recommendedName>
        <fullName evidence="3">Non-specific lipid-transfer protein</fullName>
    </recommendedName>
</protein>
<feature type="domain" description="Bifunctional inhibitor/plant lipid transfer protein/seed storage helical" evidence="5">
    <location>
        <begin position="31"/>
        <end position="115"/>
    </location>
</feature>
<organism evidence="6 7">
    <name type="scientific">Erythroxylum novogranatense</name>
    <dbReference type="NCBI Taxonomy" id="1862640"/>
    <lineage>
        <taxon>Eukaryota</taxon>
        <taxon>Viridiplantae</taxon>
        <taxon>Streptophyta</taxon>
        <taxon>Embryophyta</taxon>
        <taxon>Tracheophyta</taxon>
        <taxon>Spermatophyta</taxon>
        <taxon>Magnoliopsida</taxon>
        <taxon>eudicotyledons</taxon>
        <taxon>Gunneridae</taxon>
        <taxon>Pentapetalae</taxon>
        <taxon>rosids</taxon>
        <taxon>fabids</taxon>
        <taxon>Malpighiales</taxon>
        <taxon>Erythroxylaceae</taxon>
        <taxon>Erythroxylum</taxon>
    </lineage>
</organism>
<dbReference type="InterPro" id="IPR000528">
    <property type="entry name" value="Plant_nsLTP"/>
</dbReference>
<keyword evidence="2" id="KW-1015">Disulfide bond</keyword>
<keyword evidence="7" id="KW-1185">Reference proteome</keyword>
<proteinExistence type="inferred from homology"/>
<dbReference type="GO" id="GO:0008289">
    <property type="term" value="F:lipid binding"/>
    <property type="evidence" value="ECO:0007669"/>
    <property type="project" value="UniProtKB-KW"/>
</dbReference>
<evidence type="ECO:0000313" key="6">
    <source>
        <dbReference type="EMBL" id="KAJ8759720.1"/>
    </source>
</evidence>
<dbReference type="GO" id="GO:0006869">
    <property type="term" value="P:lipid transport"/>
    <property type="evidence" value="ECO:0007669"/>
    <property type="project" value="InterPro"/>
</dbReference>
<dbReference type="InterPro" id="IPR036312">
    <property type="entry name" value="Bifun_inhib/LTP/seed_sf"/>
</dbReference>
<dbReference type="Proteomes" id="UP001159364">
    <property type="component" value="Linkage Group LG07"/>
</dbReference>
<feature type="chain" id="PRO_5043720526" description="Non-specific lipid-transfer protein" evidence="4">
    <location>
        <begin position="28"/>
        <end position="120"/>
    </location>
</feature>
<comment type="function">
    <text evidence="3">Plant non-specific lipid-transfer proteins transfer phospholipids as well as galactolipids across membranes. May play a role in wax or cutin deposition in the cell walls of expanding epidermal cells and certain secretory tissues.</text>
</comment>
<evidence type="ECO:0000256" key="4">
    <source>
        <dbReference type="SAM" id="SignalP"/>
    </source>
</evidence>
<dbReference type="SUPFAM" id="SSF47699">
    <property type="entry name" value="Bifunctional inhibitor/lipid-transfer protein/seed storage 2S albumin"/>
    <property type="match status" value="1"/>
</dbReference>
<dbReference type="PANTHER" id="PTHR33076">
    <property type="entry name" value="NON-SPECIFIC LIPID-TRANSFER PROTEIN 2-RELATED"/>
    <property type="match status" value="1"/>
</dbReference>
<dbReference type="AlphaFoldDB" id="A0AAV8T0E6"/>
<dbReference type="InterPro" id="IPR016140">
    <property type="entry name" value="Bifunc_inhib/LTP/seed_store"/>
</dbReference>
<keyword evidence="4" id="KW-0732">Signal</keyword>
<dbReference type="Gene3D" id="1.10.110.10">
    <property type="entry name" value="Plant lipid-transfer and hydrophobic proteins"/>
    <property type="match status" value="1"/>
</dbReference>
<evidence type="ECO:0000259" key="5">
    <source>
        <dbReference type="SMART" id="SM00499"/>
    </source>
</evidence>
<keyword evidence="3" id="KW-0446">Lipid-binding</keyword>
<comment type="caution">
    <text evidence="6">The sequence shown here is derived from an EMBL/GenBank/DDBJ whole genome shotgun (WGS) entry which is preliminary data.</text>
</comment>
<evidence type="ECO:0000256" key="1">
    <source>
        <dbReference type="ARBA" id="ARBA00009748"/>
    </source>
</evidence>
<evidence type="ECO:0000256" key="2">
    <source>
        <dbReference type="ARBA" id="ARBA00023157"/>
    </source>
</evidence>
<evidence type="ECO:0000313" key="7">
    <source>
        <dbReference type="Proteomes" id="UP001159364"/>
    </source>
</evidence>